<dbReference type="EMBL" id="CAJOBC010038503">
    <property type="protein sequence ID" value="CAF4131276.1"/>
    <property type="molecule type" value="Genomic_DNA"/>
</dbReference>
<reference evidence="1" key="1">
    <citation type="submission" date="2021-02" db="EMBL/GenBank/DDBJ databases">
        <authorList>
            <person name="Nowell W R."/>
        </authorList>
    </citation>
    <scope>NUCLEOTIDE SEQUENCE</scope>
</reference>
<dbReference type="AlphaFoldDB" id="A0A8S2R0J9"/>
<sequence length="29" mass="3240">HVPIPILLGIGIEGIDWYWCIGGIGIDRY</sequence>
<dbReference type="Proteomes" id="UP000681722">
    <property type="component" value="Unassembled WGS sequence"/>
</dbReference>
<proteinExistence type="predicted"/>
<protein>
    <submittedName>
        <fullName evidence="1">Uncharacterized protein</fullName>
    </submittedName>
</protein>
<accession>A0A8S2R0J9</accession>
<organism evidence="1 2">
    <name type="scientific">Didymodactylos carnosus</name>
    <dbReference type="NCBI Taxonomy" id="1234261"/>
    <lineage>
        <taxon>Eukaryota</taxon>
        <taxon>Metazoa</taxon>
        <taxon>Spiralia</taxon>
        <taxon>Gnathifera</taxon>
        <taxon>Rotifera</taxon>
        <taxon>Eurotatoria</taxon>
        <taxon>Bdelloidea</taxon>
        <taxon>Philodinida</taxon>
        <taxon>Philodinidae</taxon>
        <taxon>Didymodactylos</taxon>
    </lineage>
</organism>
<name>A0A8S2R0J9_9BILA</name>
<feature type="non-terminal residue" evidence="1">
    <location>
        <position position="1"/>
    </location>
</feature>
<comment type="caution">
    <text evidence="1">The sequence shown here is derived from an EMBL/GenBank/DDBJ whole genome shotgun (WGS) entry which is preliminary data.</text>
</comment>
<evidence type="ECO:0000313" key="1">
    <source>
        <dbReference type="EMBL" id="CAF4131276.1"/>
    </source>
</evidence>
<gene>
    <name evidence="1" type="ORF">SRO942_LOCUS29143</name>
</gene>
<evidence type="ECO:0000313" key="2">
    <source>
        <dbReference type="Proteomes" id="UP000681722"/>
    </source>
</evidence>